<dbReference type="PANTHER" id="PTHR34220:SF9">
    <property type="entry name" value="SIGNAL TRANSDUCTION HISTIDINE KINASE INTERNAL REGION DOMAIN-CONTAINING PROTEIN"/>
    <property type="match status" value="1"/>
</dbReference>
<keyword evidence="5" id="KW-1185">Reference proteome</keyword>
<evidence type="ECO:0000313" key="5">
    <source>
        <dbReference type="Proteomes" id="UP001430193"/>
    </source>
</evidence>
<dbReference type="Proteomes" id="UP001430193">
    <property type="component" value="Unassembled WGS sequence"/>
</dbReference>
<feature type="transmembrane region" description="Helical" evidence="1">
    <location>
        <begin position="70"/>
        <end position="88"/>
    </location>
</feature>
<feature type="domain" description="Histidine kinase/HSP90-like ATPase" evidence="2">
    <location>
        <begin position="216"/>
        <end position="303"/>
    </location>
</feature>
<dbReference type="Pfam" id="PF02518">
    <property type="entry name" value="HATPase_c"/>
    <property type="match status" value="1"/>
</dbReference>
<keyword evidence="1" id="KW-0812">Transmembrane</keyword>
<name>A0ABS2KFV8_9GAMM</name>
<dbReference type="InterPro" id="IPR050640">
    <property type="entry name" value="Bact_2-comp_sensor_kinase"/>
</dbReference>
<proteinExistence type="predicted"/>
<dbReference type="Gene3D" id="3.30.565.10">
    <property type="entry name" value="Histidine kinase-like ATPase, C-terminal domain"/>
    <property type="match status" value="1"/>
</dbReference>
<feature type="transmembrane region" description="Helical" evidence="1">
    <location>
        <begin position="28"/>
        <end position="49"/>
    </location>
</feature>
<sequence length="310" mass="33774">MTIGLAAMLTFGLFEQWPARLPARLARWVLQVLGVAVSIPVATLLIYVYTTKAGSPAFWHDQDRLQGFSTLIFLGILLAPWAALGALVRQKDALARHQALAFDLERSELERQALDARLHLLQAQVAPHFLFNTLANVQVLVDEGSPQASAVLRNLIAYLRAAVPRLNESVTTLGEELELVRAYLELMHMRMPDRLQFALHVDEAARSLRCPPLTLLTLVENAVRHGIDPSEDGGRIDIHVQRHGARCLVRVADTGVGLQASSKSLGTGLATLRERLALAFGGDAQLSVAAQYPHGVSAEVDFPAREAGAP</sequence>
<dbReference type="GO" id="GO:0016301">
    <property type="term" value="F:kinase activity"/>
    <property type="evidence" value="ECO:0007669"/>
    <property type="project" value="UniProtKB-KW"/>
</dbReference>
<gene>
    <name evidence="4" type="ORF">ISS99_10380</name>
</gene>
<dbReference type="PANTHER" id="PTHR34220">
    <property type="entry name" value="SENSOR HISTIDINE KINASE YPDA"/>
    <property type="match status" value="1"/>
</dbReference>
<organism evidence="4 5">
    <name type="scientific">Dyella mobilis</name>
    <dbReference type="NCBI Taxonomy" id="1849582"/>
    <lineage>
        <taxon>Bacteria</taxon>
        <taxon>Pseudomonadati</taxon>
        <taxon>Pseudomonadota</taxon>
        <taxon>Gammaproteobacteria</taxon>
        <taxon>Lysobacterales</taxon>
        <taxon>Rhodanobacteraceae</taxon>
        <taxon>Dyella</taxon>
    </lineage>
</organism>
<reference evidence="4" key="1">
    <citation type="submission" date="2020-10" db="EMBL/GenBank/DDBJ databases">
        <title>Phylogeny of dyella-like bacteria.</title>
        <authorList>
            <person name="Fu J."/>
        </authorList>
    </citation>
    <scope>NUCLEOTIDE SEQUENCE</scope>
    <source>
        <strain evidence="4">DHON07</strain>
    </source>
</reference>
<accession>A0ABS2KFV8</accession>
<feature type="domain" description="Signal transduction histidine kinase internal region" evidence="3">
    <location>
        <begin position="116"/>
        <end position="195"/>
    </location>
</feature>
<dbReference type="EMBL" id="JADIKF010000038">
    <property type="protein sequence ID" value="MBM7129935.1"/>
    <property type="molecule type" value="Genomic_DNA"/>
</dbReference>
<keyword evidence="4" id="KW-0808">Transferase</keyword>
<protein>
    <submittedName>
        <fullName evidence="4">Histidine kinase</fullName>
    </submittedName>
</protein>
<comment type="caution">
    <text evidence="4">The sequence shown here is derived from an EMBL/GenBank/DDBJ whole genome shotgun (WGS) entry which is preliminary data.</text>
</comment>
<evidence type="ECO:0000313" key="4">
    <source>
        <dbReference type="EMBL" id="MBM7129935.1"/>
    </source>
</evidence>
<keyword evidence="4" id="KW-0418">Kinase</keyword>
<evidence type="ECO:0000259" key="2">
    <source>
        <dbReference type="Pfam" id="PF02518"/>
    </source>
</evidence>
<evidence type="ECO:0000259" key="3">
    <source>
        <dbReference type="Pfam" id="PF06580"/>
    </source>
</evidence>
<dbReference type="InterPro" id="IPR003594">
    <property type="entry name" value="HATPase_dom"/>
</dbReference>
<dbReference type="Pfam" id="PF06580">
    <property type="entry name" value="His_kinase"/>
    <property type="match status" value="1"/>
</dbReference>
<dbReference type="InterPro" id="IPR036890">
    <property type="entry name" value="HATPase_C_sf"/>
</dbReference>
<dbReference type="InterPro" id="IPR010559">
    <property type="entry name" value="Sig_transdc_His_kin_internal"/>
</dbReference>
<evidence type="ECO:0000256" key="1">
    <source>
        <dbReference type="SAM" id="Phobius"/>
    </source>
</evidence>
<keyword evidence="1" id="KW-1133">Transmembrane helix</keyword>
<dbReference type="SUPFAM" id="SSF55874">
    <property type="entry name" value="ATPase domain of HSP90 chaperone/DNA topoisomerase II/histidine kinase"/>
    <property type="match status" value="1"/>
</dbReference>
<keyword evidence="1" id="KW-0472">Membrane</keyword>